<dbReference type="Proteomes" id="UP001216139">
    <property type="component" value="Chromosome"/>
</dbReference>
<sequence>MATENLIEASVFCTYHEIEYSFISELEEHGLIHLSLVNEQRFIAGDQLQQLEKMVRLHHDLDINIAGIEVVVNMLQRMEELQRQNTNLKNKLSLYRQY</sequence>
<protein>
    <submittedName>
        <fullName evidence="2">Chaperone modulator CbpM</fullName>
    </submittedName>
</protein>
<keyword evidence="1" id="KW-0175">Coiled coil</keyword>
<reference evidence="2 3" key="1">
    <citation type="submission" date="2023-02" db="EMBL/GenBank/DDBJ databases">
        <title>Genome sequence of Mucilaginibacter jinjuensis strain KACC 16571.</title>
        <authorList>
            <person name="Kim S."/>
            <person name="Heo J."/>
            <person name="Kwon S.-W."/>
        </authorList>
    </citation>
    <scope>NUCLEOTIDE SEQUENCE [LARGE SCALE GENOMIC DNA]</scope>
    <source>
        <strain evidence="2 3">KACC 16571</strain>
    </source>
</reference>
<keyword evidence="3" id="KW-1185">Reference proteome</keyword>
<evidence type="ECO:0000313" key="2">
    <source>
        <dbReference type="EMBL" id="WCT14062.1"/>
    </source>
</evidence>
<dbReference type="Pfam" id="PF13591">
    <property type="entry name" value="MerR_2"/>
    <property type="match status" value="1"/>
</dbReference>
<gene>
    <name evidence="2" type="ORF">PQO05_08955</name>
</gene>
<evidence type="ECO:0000313" key="3">
    <source>
        <dbReference type="Proteomes" id="UP001216139"/>
    </source>
</evidence>
<evidence type="ECO:0000256" key="1">
    <source>
        <dbReference type="SAM" id="Coils"/>
    </source>
</evidence>
<dbReference type="EMBL" id="CP117167">
    <property type="protein sequence ID" value="WCT14062.1"/>
    <property type="molecule type" value="Genomic_DNA"/>
</dbReference>
<feature type="coiled-coil region" evidence="1">
    <location>
        <begin position="71"/>
        <end position="98"/>
    </location>
</feature>
<name>A0ABY7TFY1_9SPHI</name>
<accession>A0ABY7TFY1</accession>
<organism evidence="2 3">
    <name type="scientific">Mucilaginibacter jinjuensis</name>
    <dbReference type="NCBI Taxonomy" id="1176721"/>
    <lineage>
        <taxon>Bacteria</taxon>
        <taxon>Pseudomonadati</taxon>
        <taxon>Bacteroidota</taxon>
        <taxon>Sphingobacteriia</taxon>
        <taxon>Sphingobacteriales</taxon>
        <taxon>Sphingobacteriaceae</taxon>
        <taxon>Mucilaginibacter</taxon>
    </lineage>
</organism>
<dbReference type="RefSeq" id="WP_273632365.1">
    <property type="nucleotide sequence ID" value="NZ_CP117167.1"/>
</dbReference>
<proteinExistence type="predicted"/>
<dbReference type="Gene3D" id="1.10.1660.10">
    <property type="match status" value="1"/>
</dbReference>